<protein>
    <submittedName>
        <fullName evidence="1">Uncharacterized protein</fullName>
    </submittedName>
</protein>
<proteinExistence type="predicted"/>
<dbReference type="InterPro" id="IPR027417">
    <property type="entry name" value="P-loop_NTPase"/>
</dbReference>
<evidence type="ECO:0000313" key="2">
    <source>
        <dbReference type="Proteomes" id="UP000182652"/>
    </source>
</evidence>
<evidence type="ECO:0000313" key="1">
    <source>
        <dbReference type="EMBL" id="SEB29786.1"/>
    </source>
</evidence>
<dbReference type="AlphaFoldDB" id="A0A1H4I7P5"/>
<accession>A0A1H4I7P5</accession>
<reference evidence="1 2" key="1">
    <citation type="submission" date="2016-10" db="EMBL/GenBank/DDBJ databases">
        <authorList>
            <person name="de Groot N.N."/>
        </authorList>
    </citation>
    <scope>NUCLEOTIDE SEQUENCE [LARGE SCALE GENOMIC DNA]</scope>
    <source>
        <strain evidence="1 2">DSM 10495</strain>
    </source>
</reference>
<dbReference type="STRING" id="156980.SAMN04489745_0081"/>
<dbReference type="EMBL" id="FNSN01000002">
    <property type="protein sequence ID" value="SEB29786.1"/>
    <property type="molecule type" value="Genomic_DNA"/>
</dbReference>
<keyword evidence="2" id="KW-1185">Reference proteome</keyword>
<dbReference type="Proteomes" id="UP000182652">
    <property type="component" value="Unassembled WGS sequence"/>
</dbReference>
<gene>
    <name evidence="1" type="ORF">SAMN04489745_0081</name>
</gene>
<organism evidence="1 2">
    <name type="scientific">Arthrobacter woluwensis</name>
    <dbReference type="NCBI Taxonomy" id="156980"/>
    <lineage>
        <taxon>Bacteria</taxon>
        <taxon>Bacillati</taxon>
        <taxon>Actinomycetota</taxon>
        <taxon>Actinomycetes</taxon>
        <taxon>Micrococcales</taxon>
        <taxon>Micrococcaceae</taxon>
        <taxon>Arthrobacter</taxon>
    </lineage>
</organism>
<sequence>MMTLTDTHGTELQATTSKELGELLAELEQSAGAGGLLVDLTGSMVPDSDGPFPLTPAQQGTTAKPTRLQLHLADWVLDDGTRVDRLETALAIARSVPGSTHLTVMNPRAENGFTTVEIPELVVVGPRRGTSPALTESAHSRPVAEHAPESVVLHSTPEEAVAAAQEDQLVFVAPGSATGSPERDPELFYVLGRGFSLDPFLDDSPATQGLPAFWNRLDKGSRGPGPVEAAARREAAELAVCEMIIRQATWPSGAAAWTTANKKGNSAKTPATIAVGGKIASVRGGGVALVEASDDPGQLAGRSEGEQRRGIGELILSAPTIGTKAQLEGFAVPQTSFAHTFGSSASRRAPLDQGSVRQMAELVDQYYSLRAMDSGNVYTSSAFTGAMETSDALLVPMMNATDSMGEAVELFDYLRQHPDPHFQNLAEKAIVVRVSDGRPEVKVERLVKDFQHRTGISEDRMFVLPFDAHLAERGPITLAKLSPATHAALLRISAALILQLQDATDSRT</sequence>
<name>A0A1H4I7P5_9MICC</name>
<dbReference type="Gene3D" id="3.40.50.300">
    <property type="entry name" value="P-loop containing nucleotide triphosphate hydrolases"/>
    <property type="match status" value="1"/>
</dbReference>